<feature type="chain" id="PRO_5045211352" evidence="1">
    <location>
        <begin position="32"/>
        <end position="1400"/>
    </location>
</feature>
<dbReference type="Pfam" id="PF06119">
    <property type="entry name" value="NIDO"/>
    <property type="match status" value="2"/>
</dbReference>
<keyword evidence="4" id="KW-1185">Reference proteome</keyword>
<feature type="signal peptide" evidence="1">
    <location>
        <begin position="1"/>
        <end position="31"/>
    </location>
</feature>
<dbReference type="Gene3D" id="2.60.40.1120">
    <property type="entry name" value="Carboxypeptidase-like, regulatory domain"/>
    <property type="match status" value="1"/>
</dbReference>
<dbReference type="SMART" id="SM00539">
    <property type="entry name" value="NIDO"/>
    <property type="match status" value="1"/>
</dbReference>
<sequence>MRSTPTRRPLFLLAIVLALVLSGLGFSPALADEETGPTTLVTAIARDAQTGALLDGVEVHLVQHDGDSWYPVDQRTTEDGSAVFAVPPGNYVLGFRPPGRAYVPVLGNGVDPQPERPGDPGTFTVADDTPDLEYVSMLRQRWSADGPAVHGVLAGPGGVRPDGVLVEAYEVGDSEPAASVETYASRRPNGPQHGYFELFLQPGTYDLRISDPFDERYEARTVPGVEVTTESQDLGTIDLEAAGQPPAGGISLTVVDENDVPVPGVWVDIYRRDPRTGRFGSVMGGLPEPGSSSLQFDGLRTGRTYTACARFGTTEQCLGGANRPGEAETFEVSADVSTAVGPLVVTPLSTLAGAVRAPHGTIVGKPKVTAWVWSGEFEAWTRYAHRTGRPDGSFGIEVPTGATVALQVGRNGFARTYTGGGNERPGVPTADNSLMAGPGTTQVGRIELEPLPFANSAGPVVKGAEGEHCLSQPLGRNDDRSTRRVAIPFDLTFFGSEYSKIYINNNGNVTFDGPRGAYTPEAINGGPDEQDGAIIAPFFADVDTRGLESRIVTYGTSPDGNSLCVNWADVGYFPSRTDKLNTFQLVLSKATGSGVVPGDFDITFNYNRVEWETGDASGGSDGMGGTSALAGFTAGTGEPGTFVQLDGSLENGALVEGGPKSLSTRSQNSATPGRFIFRVRNDVANADLGDLRGRVLLPDGETAAPGAVVQACTRGSVCPTTTTNDTGRFVFTGIPVGEYVLRVNPPAVEGLTLLSAISSASVQPDGNAQDVTVVLEEPVIAGPQDVVLTTAGSTPGAGAVRVGDDGVPVTDYRADLDLVVNGCPGVIDPTFTLTLNGAVQATGALVEESPGRYTAVVPATYPQHGAANLTTSVPRDCGDRTTVGFDLYIDPSGVVTDQYGRLLAGAEVTLRRSDSENGTYGILPDGSALMSSSNRTNPDTTDPVGYFRWDVVTGWYKVDASKSGCAPASTPALEVPPERLDLLIKMTCAAAPPAPTTAPTLSGPATVGATLTVNGGVWDHGIAKTGVRWYRGGALVATGNSYVVAAADAGTTLTARVVARRASYTQEYGTGNIVVFDEVTHDVTATVPGTSGGGGGGGGGGSTALVATADPTITGTAKVGQTLKASTGTWNGTDLTYSYAWSRGGTPIAVATGAEYVATAADADKAITVTVTASKTGLTDGKATSAAVTVAKGDAPTATTAPAVTGDAEPGGTLTVSSGTWSEPGVTFAYQWLVDGTPVSGATGPSYVVRTGDAGKKVSVRVTATKAGYADGSATTEAVTVDDAPPPPATKVGSDTTATLARDVVRAGKRAKLQVRVALDNGKRAVGRLVVRVDGRKVAERAMGAGADGRLVLRLPKLGVGEHTVRVRYLGNGKAKASSSEKLSLVVQVKRSSKPLPLLL</sequence>
<dbReference type="SUPFAM" id="SSF49478">
    <property type="entry name" value="Cna protein B-type domain"/>
    <property type="match status" value="1"/>
</dbReference>
<dbReference type="EMBL" id="JAUHJR010000010">
    <property type="protein sequence ID" value="MDN4163284.1"/>
    <property type="molecule type" value="Genomic_DNA"/>
</dbReference>
<evidence type="ECO:0000313" key="3">
    <source>
        <dbReference type="EMBL" id="MDN4163284.1"/>
    </source>
</evidence>
<gene>
    <name evidence="3" type="ORF">QWY29_18075</name>
</gene>
<evidence type="ECO:0000313" key="4">
    <source>
        <dbReference type="Proteomes" id="UP001168537"/>
    </source>
</evidence>
<dbReference type="InterPro" id="IPR003886">
    <property type="entry name" value="NIDO_dom"/>
</dbReference>
<dbReference type="InterPro" id="IPR008969">
    <property type="entry name" value="CarboxyPept-like_regulatory"/>
</dbReference>
<name>A0ABT8EZ35_9ACTN</name>
<accession>A0ABT8EZ35</accession>
<dbReference type="Gene3D" id="2.60.40.10">
    <property type="entry name" value="Immunoglobulins"/>
    <property type="match status" value="1"/>
</dbReference>
<evidence type="ECO:0000259" key="2">
    <source>
        <dbReference type="SMART" id="SM00539"/>
    </source>
</evidence>
<organism evidence="3 4">
    <name type="scientific">Nocardioides abyssi</name>
    <dbReference type="NCBI Taxonomy" id="3058370"/>
    <lineage>
        <taxon>Bacteria</taxon>
        <taxon>Bacillati</taxon>
        <taxon>Actinomycetota</taxon>
        <taxon>Actinomycetes</taxon>
        <taxon>Propionibacteriales</taxon>
        <taxon>Nocardioidaceae</taxon>
        <taxon>Nocardioides</taxon>
    </lineage>
</organism>
<proteinExistence type="predicted"/>
<keyword evidence="1" id="KW-0732">Signal</keyword>
<feature type="domain" description="NIDO" evidence="2">
    <location>
        <begin position="537"/>
        <end position="684"/>
    </location>
</feature>
<comment type="caution">
    <text evidence="3">The sequence shown here is derived from an EMBL/GenBank/DDBJ whole genome shotgun (WGS) entry which is preliminary data.</text>
</comment>
<reference evidence="3" key="1">
    <citation type="submission" date="2023-06" db="EMBL/GenBank/DDBJ databases">
        <title>Draft genome sequence of Nocardioides sp. SOB72.</title>
        <authorList>
            <person name="Zhang G."/>
        </authorList>
    </citation>
    <scope>NUCLEOTIDE SEQUENCE</scope>
    <source>
        <strain evidence="3">SOB72</strain>
    </source>
</reference>
<dbReference type="Gene3D" id="2.60.40.2700">
    <property type="match status" value="3"/>
</dbReference>
<dbReference type="RefSeq" id="WP_300962556.1">
    <property type="nucleotide sequence ID" value="NZ_JAUHJR010000010.1"/>
</dbReference>
<protein>
    <submittedName>
        <fullName evidence="3">Nidogen-like domain-containing protein</fullName>
    </submittedName>
</protein>
<dbReference type="InterPro" id="IPR013783">
    <property type="entry name" value="Ig-like_fold"/>
</dbReference>
<dbReference type="Proteomes" id="UP001168537">
    <property type="component" value="Unassembled WGS sequence"/>
</dbReference>
<dbReference type="SUPFAM" id="SSF49464">
    <property type="entry name" value="Carboxypeptidase regulatory domain-like"/>
    <property type="match status" value="1"/>
</dbReference>
<evidence type="ECO:0000256" key="1">
    <source>
        <dbReference type="SAM" id="SignalP"/>
    </source>
</evidence>